<gene>
    <name evidence="3" type="ORF">Sradi_7274200</name>
</gene>
<feature type="domain" description="Reverse transcriptase zinc-binding" evidence="2">
    <location>
        <begin position="590"/>
        <end position="664"/>
    </location>
</feature>
<dbReference type="EMBL" id="JACGWJ010001493">
    <property type="protein sequence ID" value="KAL0282052.1"/>
    <property type="molecule type" value="Genomic_DNA"/>
</dbReference>
<name>A0AAW2IJQ8_SESRA</name>
<reference evidence="3" key="2">
    <citation type="journal article" date="2024" name="Plant">
        <title>Genomic evolution and insights into agronomic trait innovations of Sesamum species.</title>
        <authorList>
            <person name="Miao H."/>
            <person name="Wang L."/>
            <person name="Qu L."/>
            <person name="Liu H."/>
            <person name="Sun Y."/>
            <person name="Le M."/>
            <person name="Wang Q."/>
            <person name="Wei S."/>
            <person name="Zheng Y."/>
            <person name="Lin W."/>
            <person name="Duan Y."/>
            <person name="Cao H."/>
            <person name="Xiong S."/>
            <person name="Wang X."/>
            <person name="Wei L."/>
            <person name="Li C."/>
            <person name="Ma Q."/>
            <person name="Ju M."/>
            <person name="Zhao R."/>
            <person name="Li G."/>
            <person name="Mu C."/>
            <person name="Tian Q."/>
            <person name="Mei H."/>
            <person name="Zhang T."/>
            <person name="Gao T."/>
            <person name="Zhang H."/>
        </authorList>
    </citation>
    <scope>NUCLEOTIDE SEQUENCE</scope>
    <source>
        <strain evidence="3">G02</strain>
    </source>
</reference>
<feature type="domain" description="Reverse transcriptase" evidence="1">
    <location>
        <begin position="164"/>
        <end position="290"/>
    </location>
</feature>
<sequence>MSMLRQRAKLNWLKHGDQCSSTFFRKINARRAVQRVYQISNAAGELLTDDNQVAAEFISYYQTLLGGARRSRALQCDFLQPHIKHTITMEEAADLIRPVTQEEIKDAFFDISEDSAPGPDGYTSSFFKAAWPEIGNDICGAVAEFFSSGQLLKQLNATLLVLIPKVQLPVRVSEFRPIACCNVMYKAIAKILVRRMQQVLHLLVDYSQNAFVPGRSISDNILLAQELLVGYNQIRLPKRCTIKVDIHKAYDSVHWDFMLECLKLFNFPTQFISWIAQCLSTVAFSISLNGSIHGFFTGARGHIDSVRIIKSILAEFEDMSGLKVNQNKSTVILSKAVRNERQEILDVLGFQEAALPIKYLGVGRKSLSQFLVRSICTGASVFILPKAVIKVLERKMRDFLWKGASGAGYAKVSWAQVCKSKEEGGLGIRSVLHINQALILKHIWRILQQDQRSIWVAWVLRYRLRNQAIWTCSATYAPWCWRKLLKLCPVLKAGLEYRVGDGSLFRLWSDIWHPRGPLLFSFPRGPRITGLPADSMLQVVIQHGQWNWPSAADFDIQEIVGDLPPIHPQQPDLIKWNFNSGMCTTSAILSLLQPASSCVRWHHLLGGKFKIPRHGFVLWLAILERLSTMDRIWVPQSDISCVLCGGLAVENHAHLFFECSFSRRCLAILKRRARFCWIHRGWQLDILWASRRWRGRHLLNAASRALLAAIVYQIWGERNSRRFSATASSAECVAARAMEDVRFRIISEKLSPSLQVSALYRIWKIPWG</sequence>
<evidence type="ECO:0000259" key="1">
    <source>
        <dbReference type="Pfam" id="PF00078"/>
    </source>
</evidence>
<dbReference type="PANTHER" id="PTHR33116:SF78">
    <property type="entry name" value="OS12G0587133 PROTEIN"/>
    <property type="match status" value="1"/>
</dbReference>
<evidence type="ECO:0008006" key="4">
    <source>
        <dbReference type="Google" id="ProtNLM"/>
    </source>
</evidence>
<accession>A0AAW2IJQ8</accession>
<dbReference type="AlphaFoldDB" id="A0AAW2IJQ8"/>
<reference evidence="3" key="1">
    <citation type="submission" date="2020-06" db="EMBL/GenBank/DDBJ databases">
        <authorList>
            <person name="Li T."/>
            <person name="Hu X."/>
            <person name="Zhang T."/>
            <person name="Song X."/>
            <person name="Zhang H."/>
            <person name="Dai N."/>
            <person name="Sheng W."/>
            <person name="Hou X."/>
            <person name="Wei L."/>
        </authorList>
    </citation>
    <scope>NUCLEOTIDE SEQUENCE</scope>
    <source>
        <strain evidence="3">G02</strain>
        <tissue evidence="3">Leaf</tissue>
    </source>
</reference>
<proteinExistence type="predicted"/>
<dbReference type="InterPro" id="IPR043502">
    <property type="entry name" value="DNA/RNA_pol_sf"/>
</dbReference>
<dbReference type="SUPFAM" id="SSF56672">
    <property type="entry name" value="DNA/RNA polymerases"/>
    <property type="match status" value="1"/>
</dbReference>
<protein>
    <recommendedName>
        <fullName evidence="4">Reverse transcriptase domain-containing protein</fullName>
    </recommendedName>
</protein>
<evidence type="ECO:0000313" key="3">
    <source>
        <dbReference type="EMBL" id="KAL0282052.1"/>
    </source>
</evidence>
<dbReference type="PANTHER" id="PTHR33116">
    <property type="entry name" value="REVERSE TRANSCRIPTASE ZINC-BINDING DOMAIN-CONTAINING PROTEIN-RELATED-RELATED"/>
    <property type="match status" value="1"/>
</dbReference>
<dbReference type="Pfam" id="PF00078">
    <property type="entry name" value="RVT_1"/>
    <property type="match status" value="1"/>
</dbReference>
<dbReference type="InterPro" id="IPR000477">
    <property type="entry name" value="RT_dom"/>
</dbReference>
<comment type="caution">
    <text evidence="3">The sequence shown here is derived from an EMBL/GenBank/DDBJ whole genome shotgun (WGS) entry which is preliminary data.</text>
</comment>
<dbReference type="InterPro" id="IPR026960">
    <property type="entry name" value="RVT-Znf"/>
</dbReference>
<organism evidence="3">
    <name type="scientific">Sesamum radiatum</name>
    <name type="common">Black benniseed</name>
    <dbReference type="NCBI Taxonomy" id="300843"/>
    <lineage>
        <taxon>Eukaryota</taxon>
        <taxon>Viridiplantae</taxon>
        <taxon>Streptophyta</taxon>
        <taxon>Embryophyta</taxon>
        <taxon>Tracheophyta</taxon>
        <taxon>Spermatophyta</taxon>
        <taxon>Magnoliopsida</taxon>
        <taxon>eudicotyledons</taxon>
        <taxon>Gunneridae</taxon>
        <taxon>Pentapetalae</taxon>
        <taxon>asterids</taxon>
        <taxon>lamiids</taxon>
        <taxon>Lamiales</taxon>
        <taxon>Pedaliaceae</taxon>
        <taxon>Sesamum</taxon>
    </lineage>
</organism>
<dbReference type="Pfam" id="PF13966">
    <property type="entry name" value="zf-RVT"/>
    <property type="match status" value="1"/>
</dbReference>
<dbReference type="CDD" id="cd01650">
    <property type="entry name" value="RT_nLTR_like"/>
    <property type="match status" value="1"/>
</dbReference>
<evidence type="ECO:0000259" key="2">
    <source>
        <dbReference type="Pfam" id="PF13966"/>
    </source>
</evidence>